<sequence length="97" mass="10584">MNLENSEEEKSPSIENEELTPITKKEFVGWYILSAANGIYGGAPIGVLIPLFLETIAGQAGYELDRITPCNTASATATILFIAVTSPRKNHIQFFPL</sequence>
<dbReference type="EMBL" id="QKWP01004182">
    <property type="protein sequence ID" value="RIB00465.1"/>
    <property type="molecule type" value="Genomic_DNA"/>
</dbReference>
<keyword evidence="1" id="KW-0813">Transport</keyword>
<proteinExistence type="inferred from homology"/>
<comment type="function">
    <text evidence="1">Vacuolar effluxer which mediate the efflux of amino acids resulting from autophagic degradation. The release of autophagic amino acids allows the maintenance of protein synthesis and viability during nitrogen starvation.</text>
</comment>
<dbReference type="GO" id="GO:0006914">
    <property type="term" value="P:autophagy"/>
    <property type="evidence" value="ECO:0007669"/>
    <property type="project" value="UniProtKB-KW"/>
</dbReference>
<keyword evidence="1" id="KW-0029">Amino-acid transport</keyword>
<name>A0A397TQR6_9GLOM</name>
<evidence type="ECO:0000313" key="2">
    <source>
        <dbReference type="EMBL" id="RIB00465.1"/>
    </source>
</evidence>
<keyword evidence="1" id="KW-0926">Vacuole</keyword>
<comment type="similarity">
    <text evidence="1">Belongs to the ATG22 family.</text>
</comment>
<accession>A0A397TQR6</accession>
<evidence type="ECO:0000256" key="1">
    <source>
        <dbReference type="RuleBase" id="RU363073"/>
    </source>
</evidence>
<keyword evidence="3" id="KW-1185">Reference proteome</keyword>
<dbReference type="STRING" id="44941.A0A397TQR6"/>
<dbReference type="GO" id="GO:0005774">
    <property type="term" value="C:vacuolar membrane"/>
    <property type="evidence" value="ECO:0007669"/>
    <property type="project" value="UniProtKB-SubCell"/>
</dbReference>
<dbReference type="AlphaFoldDB" id="A0A397TQR6"/>
<comment type="caution">
    <text evidence="2">The sequence shown here is derived from an EMBL/GenBank/DDBJ whole genome shotgun (WGS) entry which is preliminary data.</text>
</comment>
<protein>
    <recommendedName>
        <fullName evidence="1">Autophagy-related protein</fullName>
    </recommendedName>
</protein>
<organism evidence="2 3">
    <name type="scientific">Gigaspora rosea</name>
    <dbReference type="NCBI Taxonomy" id="44941"/>
    <lineage>
        <taxon>Eukaryota</taxon>
        <taxon>Fungi</taxon>
        <taxon>Fungi incertae sedis</taxon>
        <taxon>Mucoromycota</taxon>
        <taxon>Glomeromycotina</taxon>
        <taxon>Glomeromycetes</taxon>
        <taxon>Diversisporales</taxon>
        <taxon>Gigasporaceae</taxon>
        <taxon>Gigaspora</taxon>
    </lineage>
</organism>
<keyword evidence="1" id="KW-0072">Autophagy</keyword>
<dbReference type="Proteomes" id="UP000266673">
    <property type="component" value="Unassembled WGS sequence"/>
</dbReference>
<dbReference type="InterPro" id="IPR024671">
    <property type="entry name" value="Atg22-like"/>
</dbReference>
<dbReference type="Pfam" id="PF11700">
    <property type="entry name" value="ATG22"/>
    <property type="match status" value="1"/>
</dbReference>
<comment type="subcellular location">
    <subcellularLocation>
        <location evidence="1">Vacuole membrane</location>
        <topology evidence="1">Multi-pass membrane protein</topology>
    </subcellularLocation>
</comment>
<reference evidence="2 3" key="1">
    <citation type="submission" date="2018-06" db="EMBL/GenBank/DDBJ databases">
        <title>Comparative genomics reveals the genomic features of Rhizophagus irregularis, R. cerebriforme, R. diaphanum and Gigaspora rosea, and their symbiotic lifestyle signature.</title>
        <authorList>
            <person name="Morin E."/>
            <person name="San Clemente H."/>
            <person name="Chen E.C.H."/>
            <person name="De La Providencia I."/>
            <person name="Hainaut M."/>
            <person name="Kuo A."/>
            <person name="Kohler A."/>
            <person name="Murat C."/>
            <person name="Tang N."/>
            <person name="Roy S."/>
            <person name="Loubradou J."/>
            <person name="Henrissat B."/>
            <person name="Grigoriev I.V."/>
            <person name="Corradi N."/>
            <person name="Roux C."/>
            <person name="Martin F.M."/>
        </authorList>
    </citation>
    <scope>NUCLEOTIDE SEQUENCE [LARGE SCALE GENOMIC DNA]</scope>
    <source>
        <strain evidence="2 3">DAOM 194757</strain>
    </source>
</reference>
<gene>
    <name evidence="2" type="ORF">C2G38_2234246</name>
</gene>
<evidence type="ECO:0000313" key="3">
    <source>
        <dbReference type="Proteomes" id="UP000266673"/>
    </source>
</evidence>
<dbReference type="OrthoDB" id="192733at2759"/>
<dbReference type="GO" id="GO:0006865">
    <property type="term" value="P:amino acid transport"/>
    <property type="evidence" value="ECO:0007669"/>
    <property type="project" value="UniProtKB-KW"/>
</dbReference>